<proteinExistence type="predicted"/>
<dbReference type="SMART" id="SM00354">
    <property type="entry name" value="HTH_LACI"/>
    <property type="match status" value="1"/>
</dbReference>
<organism evidence="6 7">
    <name type="scientific">Cellulomonas carbonis T26</name>
    <dbReference type="NCBI Taxonomy" id="947969"/>
    <lineage>
        <taxon>Bacteria</taxon>
        <taxon>Bacillati</taxon>
        <taxon>Actinomycetota</taxon>
        <taxon>Actinomycetes</taxon>
        <taxon>Micrococcales</taxon>
        <taxon>Cellulomonadaceae</taxon>
        <taxon>Cellulomonas</taxon>
    </lineage>
</organism>
<dbReference type="SUPFAM" id="SSF53822">
    <property type="entry name" value="Periplasmic binding protein-like I"/>
    <property type="match status" value="1"/>
</dbReference>
<dbReference type="CDD" id="cd06267">
    <property type="entry name" value="PBP1_LacI_sugar_binding-like"/>
    <property type="match status" value="1"/>
</dbReference>
<dbReference type="PROSITE" id="PS50932">
    <property type="entry name" value="HTH_LACI_2"/>
    <property type="match status" value="1"/>
</dbReference>
<feature type="region of interest" description="Disordered" evidence="4">
    <location>
        <begin position="1"/>
        <end position="33"/>
    </location>
</feature>
<comment type="caution">
    <text evidence="6">The sequence shown here is derived from an EMBL/GenBank/DDBJ whole genome shotgun (WGS) entry which is preliminary data.</text>
</comment>
<dbReference type="RefSeq" id="WP_306460063.1">
    <property type="nucleotide sequence ID" value="NZ_AXCY01000027.1"/>
</dbReference>
<dbReference type="EMBL" id="AXCY01000027">
    <property type="protein sequence ID" value="KGM11219.1"/>
    <property type="molecule type" value="Genomic_DNA"/>
</dbReference>
<evidence type="ECO:0000256" key="3">
    <source>
        <dbReference type="ARBA" id="ARBA00023163"/>
    </source>
</evidence>
<dbReference type="Proteomes" id="UP000029839">
    <property type="component" value="Unassembled WGS sequence"/>
</dbReference>
<dbReference type="Gene3D" id="3.40.50.2300">
    <property type="match status" value="2"/>
</dbReference>
<accession>A0A0A0BVR1</accession>
<dbReference type="InterPro" id="IPR046335">
    <property type="entry name" value="LacI/GalR-like_sensor"/>
</dbReference>
<dbReference type="AlphaFoldDB" id="A0A0A0BVR1"/>
<reference evidence="6 7" key="1">
    <citation type="submission" date="2013-08" db="EMBL/GenBank/DDBJ databases">
        <title>Genome sequencing of Cellulomonas carbonis T26.</title>
        <authorList>
            <person name="Chen F."/>
            <person name="Li Y."/>
            <person name="Wang G."/>
        </authorList>
    </citation>
    <scope>NUCLEOTIDE SEQUENCE [LARGE SCALE GENOMIC DNA]</scope>
    <source>
        <strain evidence="6 7">T26</strain>
    </source>
</reference>
<dbReference type="Gene3D" id="1.10.260.40">
    <property type="entry name" value="lambda repressor-like DNA-binding domains"/>
    <property type="match status" value="1"/>
</dbReference>
<name>A0A0A0BVR1_9CELL</name>
<dbReference type="InterPro" id="IPR028082">
    <property type="entry name" value="Peripla_BP_I"/>
</dbReference>
<dbReference type="InterPro" id="IPR010982">
    <property type="entry name" value="Lambda_DNA-bd_dom_sf"/>
</dbReference>
<gene>
    <name evidence="6" type="ORF">N868_11430</name>
</gene>
<dbReference type="PANTHER" id="PTHR30146:SF109">
    <property type="entry name" value="HTH-TYPE TRANSCRIPTIONAL REGULATOR GALS"/>
    <property type="match status" value="1"/>
</dbReference>
<keyword evidence="2" id="KW-0238">DNA-binding</keyword>
<sequence>MTTEGTTIEAGSAADTARATGDGVRAGAAGDTAVPARTRRNAPTLRQVAAAAGVSRATASRVINGGHLVSEQTRAVVEAAIAELGFTPNPVARNLANRRTGSVALVVPEPNQRLLNDPFFGHVINGLSLSLEAADLQMVLVVVRPGGAGHDRAVRYLTTGQVDGAVVTSHHREDALNRRLFESGLPCVFQGRPLGVPHAHYVDTDNVAGGRLATEHLVAAGRRRIGTVAGPADMSAGIDRLLGWRQALDAAGLPTDAVEHGDFTLMGGAEAARRLIRRHPDLDALFVASDLMASGALTELAAAGRRVPHDVAVFGFDDLGLAAATTPALSTVINPVEAMAERAGRMLVEILGGAEPPDEPVVLEAELVLRESA</sequence>
<keyword evidence="1" id="KW-0805">Transcription regulation</keyword>
<evidence type="ECO:0000256" key="1">
    <source>
        <dbReference type="ARBA" id="ARBA00023015"/>
    </source>
</evidence>
<dbReference type="GO" id="GO:0000976">
    <property type="term" value="F:transcription cis-regulatory region binding"/>
    <property type="evidence" value="ECO:0007669"/>
    <property type="project" value="TreeGrafter"/>
</dbReference>
<dbReference type="InterPro" id="IPR000843">
    <property type="entry name" value="HTH_LacI"/>
</dbReference>
<dbReference type="Pfam" id="PF00356">
    <property type="entry name" value="LacI"/>
    <property type="match status" value="1"/>
</dbReference>
<feature type="domain" description="HTH lacI-type" evidence="5">
    <location>
        <begin position="43"/>
        <end position="97"/>
    </location>
</feature>
<evidence type="ECO:0000259" key="5">
    <source>
        <dbReference type="PROSITE" id="PS50932"/>
    </source>
</evidence>
<evidence type="ECO:0000313" key="6">
    <source>
        <dbReference type="EMBL" id="KGM11219.1"/>
    </source>
</evidence>
<keyword evidence="3" id="KW-0804">Transcription</keyword>
<evidence type="ECO:0000256" key="2">
    <source>
        <dbReference type="ARBA" id="ARBA00023125"/>
    </source>
</evidence>
<keyword evidence="7" id="KW-1185">Reference proteome</keyword>
<reference evidence="6 7" key="2">
    <citation type="journal article" date="2015" name="Stand. Genomic Sci.">
        <title>Draft genome sequence of Cellulomonas carbonis T26(T) and comparative analysis of six Cellulomonas genomes.</title>
        <authorList>
            <person name="Zhuang W."/>
            <person name="Zhang S."/>
            <person name="Xia X."/>
            <person name="Wang G."/>
        </authorList>
    </citation>
    <scope>NUCLEOTIDE SEQUENCE [LARGE SCALE GENOMIC DNA]</scope>
    <source>
        <strain evidence="6 7">T26</strain>
    </source>
</reference>
<evidence type="ECO:0000313" key="7">
    <source>
        <dbReference type="Proteomes" id="UP000029839"/>
    </source>
</evidence>
<protein>
    <submittedName>
        <fullName evidence="6">LacI family transcriptional regulator</fullName>
    </submittedName>
</protein>
<dbReference type="PANTHER" id="PTHR30146">
    <property type="entry name" value="LACI-RELATED TRANSCRIPTIONAL REPRESSOR"/>
    <property type="match status" value="1"/>
</dbReference>
<evidence type="ECO:0000256" key="4">
    <source>
        <dbReference type="SAM" id="MobiDB-lite"/>
    </source>
</evidence>
<dbReference type="SUPFAM" id="SSF47413">
    <property type="entry name" value="lambda repressor-like DNA-binding domains"/>
    <property type="match status" value="1"/>
</dbReference>
<dbReference type="CDD" id="cd01392">
    <property type="entry name" value="HTH_LacI"/>
    <property type="match status" value="1"/>
</dbReference>
<dbReference type="GO" id="GO:0003700">
    <property type="term" value="F:DNA-binding transcription factor activity"/>
    <property type="evidence" value="ECO:0007669"/>
    <property type="project" value="TreeGrafter"/>
</dbReference>
<dbReference type="Pfam" id="PF13377">
    <property type="entry name" value="Peripla_BP_3"/>
    <property type="match status" value="1"/>
</dbReference>